<dbReference type="AlphaFoldDB" id="A0A0S2IQ18"/>
<organism evidence="1">
    <name type="scientific">Leptospira borgpetersenii serovar Ballum</name>
    <dbReference type="NCBI Taxonomy" id="280505"/>
    <lineage>
        <taxon>Bacteria</taxon>
        <taxon>Pseudomonadati</taxon>
        <taxon>Spirochaetota</taxon>
        <taxon>Spirochaetia</taxon>
        <taxon>Leptospirales</taxon>
        <taxon>Leptospiraceae</taxon>
        <taxon>Leptospira</taxon>
    </lineage>
</organism>
<dbReference type="Proteomes" id="UP000058857">
    <property type="component" value="Chromosome 1"/>
</dbReference>
<proteinExistence type="predicted"/>
<dbReference type="PATRIC" id="fig|280505.15.peg.1443"/>
<name>A0A0S2IQ18_LEPBO</name>
<dbReference type="EMBL" id="CP012029">
    <property type="protein sequence ID" value="ALO25766.1"/>
    <property type="molecule type" value="Genomic_DNA"/>
</dbReference>
<sequence length="44" mass="5452">MYYYFHGIVKDSGLYGRIFHMRFYVSGLNRFNFQDFFFPELTNL</sequence>
<accession>A0A0S2IQ18</accession>
<evidence type="ECO:0000313" key="2">
    <source>
        <dbReference type="Proteomes" id="UP000058857"/>
    </source>
</evidence>
<protein>
    <submittedName>
        <fullName evidence="1">Uncharacterized protein</fullName>
    </submittedName>
</protein>
<evidence type="ECO:0000313" key="1">
    <source>
        <dbReference type="EMBL" id="ALO25766.1"/>
    </source>
</evidence>
<reference evidence="1 2" key="1">
    <citation type="journal article" date="2015" name="PLoS Negl. Trop. Dis.">
        <title>Distribution of Plasmids in Distinct Leptospira Pathogenic Species.</title>
        <authorList>
            <person name="Wang Y."/>
            <person name="Zhuang X."/>
            <person name="Zhong Y."/>
            <person name="Zhang C."/>
            <person name="Zhang Y."/>
            <person name="Zeng L."/>
            <person name="Zhu Y."/>
            <person name="He P."/>
            <person name="Dong K."/>
            <person name="Pal U."/>
            <person name="Guo X."/>
            <person name="Qin J."/>
        </authorList>
    </citation>
    <scope>NUCLEOTIDE SEQUENCE [LARGE SCALE GENOMIC DNA]</scope>
    <source>
        <strain evidence="1 2">56604</strain>
    </source>
</reference>
<gene>
    <name evidence="1" type="ORF">LBBP_01477</name>
</gene>